<dbReference type="Gene3D" id="3.30.750.24">
    <property type="entry name" value="STAS domain"/>
    <property type="match status" value="1"/>
</dbReference>
<dbReference type="CDD" id="cd07043">
    <property type="entry name" value="STAS_anti-anti-sigma_factors"/>
    <property type="match status" value="1"/>
</dbReference>
<evidence type="ECO:0000313" key="4">
    <source>
        <dbReference type="EMBL" id="MFF5289818.1"/>
    </source>
</evidence>
<proteinExistence type="inferred from homology"/>
<reference evidence="4 5" key="1">
    <citation type="submission" date="2024-10" db="EMBL/GenBank/DDBJ databases">
        <title>The Natural Products Discovery Center: Release of the First 8490 Sequenced Strains for Exploring Actinobacteria Biosynthetic Diversity.</title>
        <authorList>
            <person name="Kalkreuter E."/>
            <person name="Kautsar S.A."/>
            <person name="Yang D."/>
            <person name="Bader C.D."/>
            <person name="Teijaro C.N."/>
            <person name="Fluegel L."/>
            <person name="Davis C.M."/>
            <person name="Simpson J.R."/>
            <person name="Lauterbach L."/>
            <person name="Steele A.D."/>
            <person name="Gui C."/>
            <person name="Meng S."/>
            <person name="Li G."/>
            <person name="Viehrig K."/>
            <person name="Ye F."/>
            <person name="Su P."/>
            <person name="Kiefer A.F."/>
            <person name="Nichols A."/>
            <person name="Cepeda A.J."/>
            <person name="Yan W."/>
            <person name="Fan B."/>
            <person name="Jiang Y."/>
            <person name="Adhikari A."/>
            <person name="Zheng C.-J."/>
            <person name="Schuster L."/>
            <person name="Cowan T.M."/>
            <person name="Smanski M.J."/>
            <person name="Chevrette M.G."/>
            <person name="De Carvalho L.P.S."/>
            <person name="Shen B."/>
        </authorList>
    </citation>
    <scope>NUCLEOTIDE SEQUENCE [LARGE SCALE GENOMIC DNA]</scope>
    <source>
        <strain evidence="4 5">NPDC000087</strain>
    </source>
</reference>
<dbReference type="Pfam" id="PF01740">
    <property type="entry name" value="STAS"/>
    <property type="match status" value="1"/>
</dbReference>
<sequence length="138" mass="14024">MFNTFAPVAPAGLLRFDTSCPSPGTARVAVTGEIDLSTTDLLRARLFTVFAALNPRRIEVDLAGVTFLDCGGLSVLVVVGNLAAGAGCQLRITNPQPVVSRILGLTGLLGILTAEFDPAPPTAHAAGVTGSVGILVAV</sequence>
<dbReference type="EMBL" id="JBIAZU010000002">
    <property type="protein sequence ID" value="MFF5289818.1"/>
    <property type="molecule type" value="Genomic_DNA"/>
</dbReference>
<evidence type="ECO:0000259" key="3">
    <source>
        <dbReference type="PROSITE" id="PS50801"/>
    </source>
</evidence>
<protein>
    <recommendedName>
        <fullName evidence="2">Anti-sigma factor antagonist</fullName>
    </recommendedName>
</protein>
<evidence type="ECO:0000256" key="2">
    <source>
        <dbReference type="RuleBase" id="RU003749"/>
    </source>
</evidence>
<dbReference type="PANTHER" id="PTHR33495:SF2">
    <property type="entry name" value="ANTI-SIGMA FACTOR ANTAGONIST TM_1081-RELATED"/>
    <property type="match status" value="1"/>
</dbReference>
<comment type="similarity">
    <text evidence="1 2">Belongs to the anti-sigma-factor antagonist family.</text>
</comment>
<keyword evidence="5" id="KW-1185">Reference proteome</keyword>
<dbReference type="RefSeq" id="WP_084699531.1">
    <property type="nucleotide sequence ID" value="NZ_JBIAZU010000002.1"/>
</dbReference>
<feature type="domain" description="STAS" evidence="3">
    <location>
        <begin position="23"/>
        <end position="129"/>
    </location>
</feature>
<comment type="caution">
    <text evidence="4">The sequence shown here is derived from an EMBL/GenBank/DDBJ whole genome shotgun (WGS) entry which is preliminary data.</text>
</comment>
<dbReference type="InterPro" id="IPR002645">
    <property type="entry name" value="STAS_dom"/>
</dbReference>
<dbReference type="InterPro" id="IPR036513">
    <property type="entry name" value="STAS_dom_sf"/>
</dbReference>
<dbReference type="PROSITE" id="PS50801">
    <property type="entry name" value="STAS"/>
    <property type="match status" value="1"/>
</dbReference>
<evidence type="ECO:0000313" key="5">
    <source>
        <dbReference type="Proteomes" id="UP001602245"/>
    </source>
</evidence>
<accession>A0ABW6W9Q3</accession>
<evidence type="ECO:0000256" key="1">
    <source>
        <dbReference type="ARBA" id="ARBA00009013"/>
    </source>
</evidence>
<dbReference type="NCBIfam" id="TIGR00377">
    <property type="entry name" value="ant_ant_sig"/>
    <property type="match status" value="1"/>
</dbReference>
<dbReference type="InterPro" id="IPR003658">
    <property type="entry name" value="Anti-sigma_ant"/>
</dbReference>
<dbReference type="PANTHER" id="PTHR33495">
    <property type="entry name" value="ANTI-SIGMA FACTOR ANTAGONIST TM_1081-RELATED-RELATED"/>
    <property type="match status" value="1"/>
</dbReference>
<organism evidence="4 5">
    <name type="scientific">Paractinoplanes globisporus</name>
    <dbReference type="NCBI Taxonomy" id="113565"/>
    <lineage>
        <taxon>Bacteria</taxon>
        <taxon>Bacillati</taxon>
        <taxon>Actinomycetota</taxon>
        <taxon>Actinomycetes</taxon>
        <taxon>Micromonosporales</taxon>
        <taxon>Micromonosporaceae</taxon>
        <taxon>Paractinoplanes</taxon>
    </lineage>
</organism>
<gene>
    <name evidence="4" type="ORF">ACFY35_10280</name>
</gene>
<dbReference type="Proteomes" id="UP001602245">
    <property type="component" value="Unassembled WGS sequence"/>
</dbReference>
<name>A0ABW6W9Q3_9ACTN</name>
<dbReference type="SUPFAM" id="SSF52091">
    <property type="entry name" value="SpoIIaa-like"/>
    <property type="match status" value="1"/>
</dbReference>